<evidence type="ECO:0000259" key="1">
    <source>
        <dbReference type="Pfam" id="PF13166"/>
    </source>
</evidence>
<dbReference type="RefSeq" id="WP_061046415.1">
    <property type="nucleotide sequence ID" value="NZ_LJBT01000007.1"/>
</dbReference>
<dbReference type="SUPFAM" id="SSF52540">
    <property type="entry name" value="P-loop containing nucleoside triphosphate hydrolases"/>
    <property type="match status" value="1"/>
</dbReference>
<organism evidence="3 4">
    <name type="scientific">Acidithiobacillus ferrooxidans</name>
    <name type="common">Thiobacillus ferrooxidans</name>
    <dbReference type="NCBI Taxonomy" id="920"/>
    <lineage>
        <taxon>Bacteria</taxon>
        <taxon>Pseudomonadati</taxon>
        <taxon>Pseudomonadota</taxon>
        <taxon>Acidithiobacillia</taxon>
        <taxon>Acidithiobacillales</taxon>
        <taxon>Acidithiobacillaceae</taxon>
        <taxon>Acidithiobacillus</taxon>
    </lineage>
</organism>
<dbReference type="InterPro" id="IPR026866">
    <property type="entry name" value="CR006_AAA"/>
</dbReference>
<dbReference type="Gene3D" id="3.40.50.300">
    <property type="entry name" value="P-loop containing nucleotide triphosphate hydrolases"/>
    <property type="match status" value="2"/>
</dbReference>
<dbReference type="GO" id="GO:0006302">
    <property type="term" value="P:double-strand break repair"/>
    <property type="evidence" value="ECO:0007669"/>
    <property type="project" value="TreeGrafter"/>
</dbReference>
<dbReference type="Pfam" id="PF13166">
    <property type="entry name" value="AAA_13"/>
    <property type="match status" value="1"/>
</dbReference>
<gene>
    <name evidence="3" type="ORF">DN052_04755</name>
</gene>
<feature type="domain" description="Rad50/SbcC-type AAA" evidence="2">
    <location>
        <begin position="84"/>
        <end position="121"/>
    </location>
</feature>
<evidence type="ECO:0000313" key="3">
    <source>
        <dbReference type="EMBL" id="PZD82334.1"/>
    </source>
</evidence>
<reference evidence="3 4" key="1">
    <citation type="submission" date="2018-06" db="EMBL/GenBank/DDBJ databases">
        <title>Draft sequence of Acidithiobacillus ferrooxidans CCM 4253.</title>
        <authorList>
            <person name="Moya-Beltran A."/>
            <person name="Castro M."/>
            <person name="Covarrubias P.C."/>
            <person name="Issotta F."/>
            <person name="Janiczek O."/>
            <person name="Mandl M."/>
            <person name="Kucera J."/>
            <person name="Quatrini R."/>
        </authorList>
    </citation>
    <scope>NUCLEOTIDE SEQUENCE [LARGE SCALE GENOMIC DNA]</scope>
    <source>
        <strain evidence="3 4">CCM 4253</strain>
    </source>
</reference>
<dbReference type="InterPro" id="IPR038729">
    <property type="entry name" value="Rad50/SbcC_AAA"/>
</dbReference>
<dbReference type="CDD" id="cd00267">
    <property type="entry name" value="ABC_ATPase"/>
    <property type="match status" value="1"/>
</dbReference>
<dbReference type="PANTHER" id="PTHR32182">
    <property type="entry name" value="DNA REPLICATION AND REPAIR PROTEIN RECF"/>
    <property type="match status" value="1"/>
</dbReference>
<proteinExistence type="predicted"/>
<dbReference type="GO" id="GO:0000731">
    <property type="term" value="P:DNA synthesis involved in DNA repair"/>
    <property type="evidence" value="ECO:0007669"/>
    <property type="project" value="TreeGrafter"/>
</dbReference>
<name>A0A2W1KKG4_ACIFR</name>
<evidence type="ECO:0000313" key="4">
    <source>
        <dbReference type="Proteomes" id="UP000248886"/>
    </source>
</evidence>
<dbReference type="InterPro" id="IPR027417">
    <property type="entry name" value="P-loop_NTPase"/>
</dbReference>
<dbReference type="AlphaFoldDB" id="A0A2W1KKG4"/>
<evidence type="ECO:0000259" key="2">
    <source>
        <dbReference type="Pfam" id="PF13476"/>
    </source>
</evidence>
<dbReference type="EMBL" id="QKQP01000001">
    <property type="protein sequence ID" value="PZD82334.1"/>
    <property type="molecule type" value="Genomic_DNA"/>
</dbReference>
<dbReference type="Proteomes" id="UP000248886">
    <property type="component" value="Unassembled WGS sequence"/>
</dbReference>
<feature type="domain" description="Protein CR006 P-loop" evidence="1">
    <location>
        <begin position="382"/>
        <end position="703"/>
    </location>
</feature>
<comment type="caution">
    <text evidence="3">The sequence shown here is derived from an EMBL/GenBank/DDBJ whole genome shotgun (WGS) entry which is preliminary data.</text>
</comment>
<sequence>MNVLQEILEWSQGRPMWQRDALRRLVLNGELSDEDISSLTEICKSAHGLAEQQETDPLAKEHMPDRAAGADPVSLVSIFHHRGVNALAEDQTLNFAPGLTVVYGDNGAGKTGYIRILKSACRARGQEHILGNVVSGTAPLAPVVAIKYKVGTEPEPREWAGNGEDEFVSRVSVFDTQCAAIYLTEKTDVAFRPFGLDLFDKLVKACKAVRVKLEGEQRALASSALTVIQTQIPEGTAVAKFLVNISSLTKPEAVQTLACLSADDEARLALLEKSLLDLQANDPDKLVKQLTLRLGRLQTLIRHLKDVEAAVSAEAVAAVFNARIEGRRKSEEAKRLREATFPEGMLAGTGSESWKTLWESARLFSQELAYPGKAFPVVEDGAHCVLCQQDLEHAAVQRLKQFEAFVASTTERELRRIREDFARLRKAFIELKTTTETVEETLKEIRIDREAVADAIAVALAANEIRRTAVVVALTDDKDLAADCPDLVSIVRETEALAGEVEARIKTLRTSTTDETRKRMNAEAQELRARKMLATHQRAVLDDIERRKKYAAYGLCIEETKTQAITQKSSAVTKTVVSQRLKQSFSDELVNLAFSHIEVELKELGGADGVFYHKLVFTRAPGVDLPKVVSEGEQRCLSIAAFFAELSTADELSGIVFDDPVSSLDYQWRQGVARRLVQEAKTRQVIVFTHDVVFLLLLKQFAKELAVEQLDQHVRFLSKSAGVCSEELPWVALPIKKKIGYLKNVWQAADKLSRDGHQDAYEKEAKYLYGLLREAWERALEEVLLGGVVERYRPSIQTQQVAQIADITPEDCKTVETAMSKCSKWLPGHDQAAAARAPVPGPAELKDDIDALDNWVTAIRNRRKKGAGI</sequence>
<dbReference type="Pfam" id="PF13476">
    <property type="entry name" value="AAA_23"/>
    <property type="match status" value="1"/>
</dbReference>
<dbReference type="PANTHER" id="PTHR32182:SF22">
    <property type="entry name" value="ATP-DEPENDENT ENDONUCLEASE, OLD FAMILY-RELATED"/>
    <property type="match status" value="1"/>
</dbReference>
<dbReference type="OrthoDB" id="9789562at2"/>
<protein>
    <submittedName>
        <fullName evidence="3">Uncharacterized protein</fullName>
    </submittedName>
</protein>
<accession>A0A2W1KKG4</accession>